<dbReference type="AlphaFoldDB" id="A0AAW0RA31"/>
<feature type="compositionally biased region" description="Low complexity" evidence="1">
    <location>
        <begin position="15"/>
        <end position="25"/>
    </location>
</feature>
<comment type="caution">
    <text evidence="2">The sequence shown here is derived from an EMBL/GenBank/DDBJ whole genome shotgun (WGS) entry which is preliminary data.</text>
</comment>
<reference evidence="2 3" key="1">
    <citation type="submission" date="2023-01" db="EMBL/GenBank/DDBJ databases">
        <title>Analysis of 21 Apiospora genomes using comparative genomics revels a genus with tremendous synthesis potential of carbohydrate active enzymes and secondary metabolites.</title>
        <authorList>
            <person name="Sorensen T."/>
        </authorList>
    </citation>
    <scope>NUCLEOTIDE SEQUENCE [LARGE SCALE GENOMIC DNA]</scope>
    <source>
        <strain evidence="2 3">CBS 117206</strain>
    </source>
</reference>
<organism evidence="2 3">
    <name type="scientific">Apiospora kogelbergensis</name>
    <dbReference type="NCBI Taxonomy" id="1337665"/>
    <lineage>
        <taxon>Eukaryota</taxon>
        <taxon>Fungi</taxon>
        <taxon>Dikarya</taxon>
        <taxon>Ascomycota</taxon>
        <taxon>Pezizomycotina</taxon>
        <taxon>Sordariomycetes</taxon>
        <taxon>Xylariomycetidae</taxon>
        <taxon>Amphisphaeriales</taxon>
        <taxon>Apiosporaceae</taxon>
        <taxon>Apiospora</taxon>
    </lineage>
</organism>
<name>A0AAW0RA31_9PEZI</name>
<keyword evidence="3" id="KW-1185">Reference proteome</keyword>
<evidence type="ECO:0000256" key="1">
    <source>
        <dbReference type="SAM" id="MobiDB-lite"/>
    </source>
</evidence>
<dbReference type="EMBL" id="JAQQWP010000002">
    <property type="protein sequence ID" value="KAK8130749.1"/>
    <property type="molecule type" value="Genomic_DNA"/>
</dbReference>
<feature type="region of interest" description="Disordered" evidence="1">
    <location>
        <begin position="1"/>
        <end position="83"/>
    </location>
</feature>
<evidence type="ECO:0000313" key="2">
    <source>
        <dbReference type="EMBL" id="KAK8130749.1"/>
    </source>
</evidence>
<sequence>MGASSHRSANGGAESSKSSRSSAKKLMSRDKVNEFMSTKNSGGDPVTALALRPGGSSKSSADRQAKVGSEVEASLAQLNGNSS</sequence>
<proteinExistence type="predicted"/>
<protein>
    <submittedName>
        <fullName evidence="2">Uncharacterized protein</fullName>
    </submittedName>
</protein>
<dbReference type="Proteomes" id="UP001392437">
    <property type="component" value="Unassembled WGS sequence"/>
</dbReference>
<gene>
    <name evidence="2" type="ORF">PG999_003129</name>
</gene>
<evidence type="ECO:0000313" key="3">
    <source>
        <dbReference type="Proteomes" id="UP001392437"/>
    </source>
</evidence>
<accession>A0AAW0RA31</accession>